<dbReference type="GO" id="GO:0044781">
    <property type="term" value="P:bacterial-type flagellum organization"/>
    <property type="evidence" value="ECO:0007669"/>
    <property type="project" value="UniProtKB-KW"/>
</dbReference>
<dbReference type="EMBL" id="FNLO01000001">
    <property type="protein sequence ID" value="SDV46612.1"/>
    <property type="molecule type" value="Genomic_DNA"/>
</dbReference>
<feature type="region of interest" description="Disordered" evidence="9">
    <location>
        <begin position="1"/>
        <end position="53"/>
    </location>
</feature>
<proteinExistence type="inferred from homology"/>
<evidence type="ECO:0000256" key="2">
    <source>
        <dbReference type="ARBA" id="ARBA00017823"/>
    </source>
</evidence>
<evidence type="ECO:0000259" key="10">
    <source>
        <dbReference type="Pfam" id="PF04316"/>
    </source>
</evidence>
<keyword evidence="6" id="KW-0804">Transcription</keyword>
<dbReference type="SUPFAM" id="SSF101498">
    <property type="entry name" value="Anti-sigma factor FlgM"/>
    <property type="match status" value="1"/>
</dbReference>
<keyword evidence="3" id="KW-0678">Repressor</keyword>
<evidence type="ECO:0000256" key="9">
    <source>
        <dbReference type="SAM" id="MobiDB-lite"/>
    </source>
</evidence>
<evidence type="ECO:0000256" key="6">
    <source>
        <dbReference type="ARBA" id="ARBA00023163"/>
    </source>
</evidence>
<dbReference type="RefSeq" id="WP_091904174.1">
    <property type="nucleotide sequence ID" value="NZ_FNLO01000001.1"/>
</dbReference>
<sequence length="117" mass="11518">MDVSKTLSKAPLSNRSSVADVKTGQASNVASGSAASAATTAGTVSAPTTAGGDAVQLSTTSASLRASAVDSSRDIDTERVAQIRAAIADGTLSVNPAKIADGLIDTVRDLLGNSSRA</sequence>
<feature type="compositionally biased region" description="Low complexity" evidence="9">
    <location>
        <begin position="24"/>
        <end position="53"/>
    </location>
</feature>
<comment type="function">
    <text evidence="7">Responsible for the coupling of flagellin expression to flagellar assembly by preventing expression of the flagellin genes when a component of the middle class of proteins is defective. It negatively regulates flagellar genes by inhibiting the activity of FliA by directly binding to FliA.</text>
</comment>
<dbReference type="NCBIfam" id="TIGR03824">
    <property type="entry name" value="FlgM_jcvi"/>
    <property type="match status" value="1"/>
</dbReference>
<dbReference type="Proteomes" id="UP000243719">
    <property type="component" value="Unassembled WGS sequence"/>
</dbReference>
<dbReference type="OrthoDB" id="9181369at2"/>
<name>A0A1H2PK06_9BURK</name>
<dbReference type="Pfam" id="PF04316">
    <property type="entry name" value="FlgM"/>
    <property type="match status" value="1"/>
</dbReference>
<dbReference type="GO" id="GO:0045892">
    <property type="term" value="P:negative regulation of DNA-templated transcription"/>
    <property type="evidence" value="ECO:0007669"/>
    <property type="project" value="InterPro"/>
</dbReference>
<evidence type="ECO:0000256" key="3">
    <source>
        <dbReference type="ARBA" id="ARBA00022491"/>
    </source>
</evidence>
<evidence type="ECO:0000256" key="7">
    <source>
        <dbReference type="ARBA" id="ARBA00024739"/>
    </source>
</evidence>
<keyword evidence="4" id="KW-1005">Bacterial flagellum biogenesis</keyword>
<dbReference type="AlphaFoldDB" id="A0A1H2PK06"/>
<keyword evidence="5" id="KW-0805">Transcription regulation</keyword>
<evidence type="ECO:0000256" key="8">
    <source>
        <dbReference type="ARBA" id="ARBA00030117"/>
    </source>
</evidence>
<keyword evidence="12" id="KW-1185">Reference proteome</keyword>
<evidence type="ECO:0000256" key="1">
    <source>
        <dbReference type="ARBA" id="ARBA00005322"/>
    </source>
</evidence>
<evidence type="ECO:0000313" key="12">
    <source>
        <dbReference type="Proteomes" id="UP000243719"/>
    </source>
</evidence>
<accession>A0A1H2PK06</accession>
<protein>
    <recommendedName>
        <fullName evidence="2">Negative regulator of flagellin synthesis</fullName>
    </recommendedName>
    <alternativeName>
        <fullName evidence="8">Anti-sigma-28 factor</fullName>
    </alternativeName>
</protein>
<gene>
    <name evidence="11" type="ORF">SAMN05216551_101483</name>
</gene>
<reference evidence="12" key="1">
    <citation type="submission" date="2016-09" db="EMBL/GenBank/DDBJ databases">
        <authorList>
            <person name="Varghese N."/>
            <person name="Submissions S."/>
        </authorList>
    </citation>
    <scope>NUCLEOTIDE SEQUENCE [LARGE SCALE GENOMIC DNA]</scope>
    <source>
        <strain evidence="12">JS23</strain>
    </source>
</reference>
<dbReference type="InterPro" id="IPR031316">
    <property type="entry name" value="FlgM_C"/>
</dbReference>
<dbReference type="InterPro" id="IPR007412">
    <property type="entry name" value="FlgM"/>
</dbReference>
<comment type="similarity">
    <text evidence="1">Belongs to the FlgM family.</text>
</comment>
<dbReference type="InterPro" id="IPR035890">
    <property type="entry name" value="Anti-sigma-28_factor_FlgM_sf"/>
</dbReference>
<evidence type="ECO:0000313" key="11">
    <source>
        <dbReference type="EMBL" id="SDV46612.1"/>
    </source>
</evidence>
<dbReference type="STRING" id="1770053.SAMN05216551_101483"/>
<feature type="domain" description="Anti-sigma-28 factor FlgM C-terminal" evidence="10">
    <location>
        <begin position="53"/>
        <end position="105"/>
    </location>
</feature>
<evidence type="ECO:0000256" key="4">
    <source>
        <dbReference type="ARBA" id="ARBA00022795"/>
    </source>
</evidence>
<feature type="compositionally biased region" description="Polar residues" evidence="9">
    <location>
        <begin position="1"/>
        <end position="17"/>
    </location>
</feature>
<organism evidence="11 12">
    <name type="scientific">Chitinasiproducens palmae</name>
    <dbReference type="NCBI Taxonomy" id="1770053"/>
    <lineage>
        <taxon>Bacteria</taxon>
        <taxon>Pseudomonadati</taxon>
        <taxon>Pseudomonadota</taxon>
        <taxon>Betaproteobacteria</taxon>
        <taxon>Burkholderiales</taxon>
        <taxon>Burkholderiaceae</taxon>
        <taxon>Chitinasiproducens</taxon>
    </lineage>
</organism>
<evidence type="ECO:0000256" key="5">
    <source>
        <dbReference type="ARBA" id="ARBA00023015"/>
    </source>
</evidence>